<dbReference type="AlphaFoldDB" id="A0A4U1BMU8"/>
<dbReference type="OrthoDB" id="9810278at2"/>
<evidence type="ECO:0000256" key="1">
    <source>
        <dbReference type="ARBA" id="ARBA00005806"/>
    </source>
</evidence>
<dbReference type="NCBIfam" id="NF040772">
    <property type="entry name" value="double_cubane"/>
    <property type="match status" value="1"/>
</dbReference>
<dbReference type="PANTHER" id="PTHR30548">
    <property type="entry name" value="2-HYDROXYGLUTARYL-COA DEHYDRATASE, D-COMPONENT-RELATED"/>
    <property type="match status" value="1"/>
</dbReference>
<protein>
    <submittedName>
        <fullName evidence="2">2-hydroxyacyl-CoA dehydratase</fullName>
    </submittedName>
</protein>
<sequence length="399" mass="44621">MFSPQTTQTTPGTISTEESSISTAPLEYFKKAISSEIQYVREQKAKGRGIVGFYCEYTPRDLILAADAVPICLCGSSQSSIADAETLLPSNLCPLIKSSFGYVVSGKCPLVNDSDLFVAETTCDGKKKMYEIMARTKPIHVLELTQKVDNELAFKHWLREVEDLKLKLEQHFGVEITNDKLSQAIRKMNQERALILEIQELGKHRPAIVSGYEVAQTRYRVAGFEQNLHQMRQFLQMAKQRQHSGYQAAPAGAPRVLLTGCPTGQGTEKLIEVIEECGGIVVVQEACSGIKGVFEPVNEQGDPLEAIARKHFNTPCSCMTPNQGRQDLLKRLADEYQADVVIELVWQACHTYNVEAVLIQDYVQQQLGLPYLKVETDYSNSDREQLKVRVQTLLELAQC</sequence>
<dbReference type="EMBL" id="SWCJ01000007">
    <property type="protein sequence ID" value="TKB54701.1"/>
    <property type="molecule type" value="Genomic_DNA"/>
</dbReference>
<name>A0A4U1BMU8_9GAMM</name>
<dbReference type="Gene3D" id="3.40.50.11890">
    <property type="match status" value="1"/>
</dbReference>
<evidence type="ECO:0000313" key="2">
    <source>
        <dbReference type="EMBL" id="TKB54701.1"/>
    </source>
</evidence>
<gene>
    <name evidence="2" type="ORF">FCL42_11145</name>
</gene>
<dbReference type="InterPro" id="IPR010327">
    <property type="entry name" value="FldB/FldC_alpha/beta"/>
</dbReference>
<accession>A0A4U1BMU8</accession>
<reference evidence="2 3" key="1">
    <citation type="submission" date="2019-04" db="EMBL/GenBank/DDBJ databases">
        <authorList>
            <person name="Hwang J.C."/>
        </authorList>
    </citation>
    <scope>NUCLEOTIDE SEQUENCE [LARGE SCALE GENOMIC DNA]</scope>
    <source>
        <strain evidence="2 3">IMCC35002</strain>
    </source>
</reference>
<comment type="caution">
    <text evidence="2">The sequence shown here is derived from an EMBL/GenBank/DDBJ whole genome shotgun (WGS) entry which is preliminary data.</text>
</comment>
<proteinExistence type="inferred from homology"/>
<dbReference type="RefSeq" id="WP_136863501.1">
    <property type="nucleotide sequence ID" value="NZ_SWCJ01000007.1"/>
</dbReference>
<dbReference type="Proteomes" id="UP000305675">
    <property type="component" value="Unassembled WGS sequence"/>
</dbReference>
<comment type="similarity">
    <text evidence="1">Belongs to the FldB/FldC dehydratase alpha/beta subunit family.</text>
</comment>
<dbReference type="InterPro" id="IPR047678">
    <property type="entry name" value="YjiM-like"/>
</dbReference>
<keyword evidence="3" id="KW-1185">Reference proteome</keyword>
<dbReference type="Gene3D" id="3.40.50.11900">
    <property type="match status" value="1"/>
</dbReference>
<evidence type="ECO:0000313" key="3">
    <source>
        <dbReference type="Proteomes" id="UP000305675"/>
    </source>
</evidence>
<dbReference type="Pfam" id="PF06050">
    <property type="entry name" value="HGD-D"/>
    <property type="match status" value="1"/>
</dbReference>
<dbReference type="PANTHER" id="PTHR30548:SF6">
    <property type="entry name" value="DEHYDRATASE SUBUNIT YJIM-RELATED"/>
    <property type="match status" value="1"/>
</dbReference>
<organism evidence="2 3">
    <name type="scientific">Ferrimonas aestuarii</name>
    <dbReference type="NCBI Taxonomy" id="2569539"/>
    <lineage>
        <taxon>Bacteria</taxon>
        <taxon>Pseudomonadati</taxon>
        <taxon>Pseudomonadota</taxon>
        <taxon>Gammaproteobacteria</taxon>
        <taxon>Alteromonadales</taxon>
        <taxon>Ferrimonadaceae</taxon>
        <taxon>Ferrimonas</taxon>
    </lineage>
</organism>
<dbReference type="Gene3D" id="1.20.1270.370">
    <property type="match status" value="1"/>
</dbReference>